<feature type="domain" description="Cytochrome oxidase subunit II transmembrane region profile" evidence="20">
    <location>
        <begin position="23"/>
        <end position="120"/>
    </location>
</feature>
<keyword evidence="12 18" id="KW-0472">Membrane</keyword>
<dbReference type="SUPFAM" id="SSF81464">
    <property type="entry name" value="Cytochrome c oxidase subunit II-like, transmembrane region"/>
    <property type="match status" value="1"/>
</dbReference>
<dbReference type="InterPro" id="IPR014222">
    <property type="entry name" value="Cyt_c_oxidase_su2"/>
</dbReference>
<dbReference type="Pfam" id="PF00034">
    <property type="entry name" value="Cytochrom_C"/>
    <property type="match status" value="1"/>
</dbReference>
<dbReference type="PROSITE" id="PS00078">
    <property type="entry name" value="COX2"/>
    <property type="match status" value="1"/>
</dbReference>
<comment type="similarity">
    <text evidence="2 16">Belongs to the cytochrome c oxidase subunit 2 family.</text>
</comment>
<keyword evidence="4 16" id="KW-0679">Respiratory chain</keyword>
<protein>
    <recommendedName>
        <fullName evidence="17">Cytochrome c oxidase subunit 2</fullName>
        <ecNumber evidence="17">7.1.1.9</ecNumber>
    </recommendedName>
</protein>
<dbReference type="RefSeq" id="WP_343130761.1">
    <property type="nucleotide sequence ID" value="NZ_JBCITK010000001.1"/>
</dbReference>
<keyword evidence="15" id="KW-0349">Heme</keyword>
<dbReference type="Pfam" id="PF00116">
    <property type="entry name" value="COX2"/>
    <property type="match status" value="1"/>
</dbReference>
<keyword evidence="23" id="KW-1185">Reference proteome</keyword>
<feature type="domain" description="Cytochrome c" evidence="21">
    <location>
        <begin position="250"/>
        <end position="340"/>
    </location>
</feature>
<evidence type="ECO:0000256" key="10">
    <source>
        <dbReference type="ARBA" id="ARBA00023004"/>
    </source>
</evidence>
<keyword evidence="11 17" id="KW-0186">Copper</keyword>
<sequence>MKQVKAWSGRFGFLAVIFLLSGCFGNENLSALDPKGPQAQWIYDNMILSLYIMAFVTLVVFAIFFYIIAKFRRKEGDNEYPKQVHGSTVLEITWTVIPILLLLVLFVPTIIGTFDFAESQAPEDVEDAVYIDVTGHQYWWQFDYEEGFTAGQEVYIPTGERVYFTLNATDVIHSFWVPALGGKIDTVPGIENTLWLEADEPGTYMGKCAELCGPSHALMDFKLIALERDDYDQWVEDMAAKADVEQPEDSSVQQGYEVFQENCISCHAVSGPGSASGPTLTNFGDRNTIAGYLDNTDEQLKAWIRNPDDFKQGNNMVPFPESEISEDEMDSLVAYLRSLNVRDGENAE</sequence>
<comment type="caution">
    <text evidence="22">The sequence shown here is derived from an EMBL/GenBank/DDBJ whole genome shotgun (WGS) entry which is preliminary data.</text>
</comment>
<dbReference type="PROSITE" id="PS51007">
    <property type="entry name" value="CYTC"/>
    <property type="match status" value="1"/>
</dbReference>
<evidence type="ECO:0000313" key="22">
    <source>
        <dbReference type="EMBL" id="MEN0643972.1"/>
    </source>
</evidence>
<evidence type="ECO:0000256" key="2">
    <source>
        <dbReference type="ARBA" id="ARBA00007866"/>
    </source>
</evidence>
<dbReference type="InterPro" id="IPR045187">
    <property type="entry name" value="CcO_II"/>
</dbReference>
<evidence type="ECO:0000256" key="17">
    <source>
        <dbReference type="RuleBase" id="RU004024"/>
    </source>
</evidence>
<comment type="function">
    <text evidence="13 17">Subunits I and II form the functional core of the enzyme complex. Electrons originating in cytochrome c are transferred via heme a and Cu(A) to the binuclear center formed by heme a3 and Cu(B).</text>
</comment>
<evidence type="ECO:0000259" key="21">
    <source>
        <dbReference type="PROSITE" id="PS51007"/>
    </source>
</evidence>
<comment type="catalytic activity">
    <reaction evidence="14 17">
        <text>4 Fe(II)-[cytochrome c] + O2 + 8 H(+)(in) = 4 Fe(III)-[cytochrome c] + 2 H2O + 4 H(+)(out)</text>
        <dbReference type="Rhea" id="RHEA:11436"/>
        <dbReference type="Rhea" id="RHEA-COMP:10350"/>
        <dbReference type="Rhea" id="RHEA-COMP:14399"/>
        <dbReference type="ChEBI" id="CHEBI:15377"/>
        <dbReference type="ChEBI" id="CHEBI:15378"/>
        <dbReference type="ChEBI" id="CHEBI:15379"/>
        <dbReference type="ChEBI" id="CHEBI:29033"/>
        <dbReference type="ChEBI" id="CHEBI:29034"/>
        <dbReference type="EC" id="7.1.1.9"/>
    </reaction>
</comment>
<comment type="subcellular location">
    <subcellularLocation>
        <location evidence="16">Cell membrane</location>
        <topology evidence="16">Multi-pass membrane protein</topology>
    </subcellularLocation>
    <subcellularLocation>
        <location evidence="1">Membrane</location>
        <topology evidence="1">Multi-pass membrane protein</topology>
    </subcellularLocation>
</comment>
<dbReference type="Gene3D" id="2.60.40.420">
    <property type="entry name" value="Cupredoxins - blue copper proteins"/>
    <property type="match status" value="1"/>
</dbReference>
<gene>
    <name evidence="22" type="primary">coxB</name>
    <name evidence="22" type="ORF">MKY91_12490</name>
</gene>
<dbReference type="PROSITE" id="PS50857">
    <property type="entry name" value="COX2_CUA"/>
    <property type="match status" value="1"/>
</dbReference>
<keyword evidence="9 18" id="KW-1133">Transmembrane helix</keyword>
<dbReference type="InterPro" id="IPR034236">
    <property type="entry name" value="CuRO_CcO_Caa3_II"/>
</dbReference>
<evidence type="ECO:0000256" key="13">
    <source>
        <dbReference type="ARBA" id="ARBA00024688"/>
    </source>
</evidence>
<comment type="cofactor">
    <cofactor evidence="17">
        <name>Cu cation</name>
        <dbReference type="ChEBI" id="CHEBI:23378"/>
    </cofactor>
    <text evidence="17">Binds a copper A center.</text>
</comment>
<dbReference type="InterPro" id="IPR011759">
    <property type="entry name" value="Cyt_c_oxidase_su2_TM_dom"/>
</dbReference>
<keyword evidence="3 16" id="KW-0813">Transport</keyword>
<evidence type="ECO:0000256" key="6">
    <source>
        <dbReference type="ARBA" id="ARBA00022723"/>
    </source>
</evidence>
<feature type="transmembrane region" description="Helical" evidence="18">
    <location>
        <begin position="49"/>
        <end position="68"/>
    </location>
</feature>
<evidence type="ECO:0000259" key="20">
    <source>
        <dbReference type="PROSITE" id="PS50999"/>
    </source>
</evidence>
<dbReference type="PRINTS" id="PR01166">
    <property type="entry name" value="CYCOXIDASEII"/>
</dbReference>
<organism evidence="22 23">
    <name type="scientific">Alkalicoccobacillus gibsonii</name>
    <dbReference type="NCBI Taxonomy" id="79881"/>
    <lineage>
        <taxon>Bacteria</taxon>
        <taxon>Bacillati</taxon>
        <taxon>Bacillota</taxon>
        <taxon>Bacilli</taxon>
        <taxon>Bacillales</taxon>
        <taxon>Bacillaceae</taxon>
        <taxon>Alkalicoccobacillus</taxon>
    </lineage>
</organism>
<evidence type="ECO:0000256" key="14">
    <source>
        <dbReference type="ARBA" id="ARBA00047816"/>
    </source>
</evidence>
<dbReference type="InterPro" id="IPR001505">
    <property type="entry name" value="Copper_CuA"/>
</dbReference>
<evidence type="ECO:0000313" key="23">
    <source>
        <dbReference type="Proteomes" id="UP001418796"/>
    </source>
</evidence>
<evidence type="ECO:0000256" key="1">
    <source>
        <dbReference type="ARBA" id="ARBA00004141"/>
    </source>
</evidence>
<dbReference type="InterPro" id="IPR002429">
    <property type="entry name" value="CcO_II-like_C"/>
</dbReference>
<dbReference type="InterPro" id="IPR009056">
    <property type="entry name" value="Cyt_c-like_dom"/>
</dbReference>
<accession>A0ABU9VJA7</accession>
<evidence type="ECO:0000256" key="5">
    <source>
        <dbReference type="ARBA" id="ARBA00022692"/>
    </source>
</evidence>
<keyword evidence="8 16" id="KW-0249">Electron transport</keyword>
<evidence type="ECO:0000256" key="4">
    <source>
        <dbReference type="ARBA" id="ARBA00022660"/>
    </source>
</evidence>
<evidence type="ECO:0000256" key="8">
    <source>
        <dbReference type="ARBA" id="ARBA00022982"/>
    </source>
</evidence>
<proteinExistence type="inferred from homology"/>
<dbReference type="InterPro" id="IPR036257">
    <property type="entry name" value="Cyt_c_oxidase_su2_TM_sf"/>
</dbReference>
<keyword evidence="7" id="KW-1278">Translocase</keyword>
<dbReference type="Pfam" id="PF02790">
    <property type="entry name" value="COX2_TM"/>
    <property type="match status" value="1"/>
</dbReference>
<dbReference type="PANTHER" id="PTHR22888:SF10">
    <property type="entry name" value="CYTOCHROME C OXIDASE SUBUNIT 2"/>
    <property type="match status" value="1"/>
</dbReference>
<dbReference type="CDD" id="cd04213">
    <property type="entry name" value="CuRO_CcO_Caa3_II"/>
    <property type="match status" value="1"/>
</dbReference>
<evidence type="ECO:0000259" key="19">
    <source>
        <dbReference type="PROSITE" id="PS50857"/>
    </source>
</evidence>
<dbReference type="NCBIfam" id="TIGR02866">
    <property type="entry name" value="CoxB"/>
    <property type="match status" value="1"/>
</dbReference>
<evidence type="ECO:0000256" key="11">
    <source>
        <dbReference type="ARBA" id="ARBA00023008"/>
    </source>
</evidence>
<name>A0ABU9VJA7_9BACI</name>
<dbReference type="SUPFAM" id="SSF49503">
    <property type="entry name" value="Cupredoxins"/>
    <property type="match status" value="1"/>
</dbReference>
<dbReference type="EMBL" id="JBCITK010000001">
    <property type="protein sequence ID" value="MEN0643972.1"/>
    <property type="molecule type" value="Genomic_DNA"/>
</dbReference>
<reference evidence="22 23" key="1">
    <citation type="submission" date="2024-03" db="EMBL/GenBank/DDBJ databases">
        <title>Bacilli Hybrid Assemblies.</title>
        <authorList>
            <person name="Kovac J."/>
        </authorList>
    </citation>
    <scope>NUCLEOTIDE SEQUENCE [LARGE SCALE GENOMIC DNA]</scope>
    <source>
        <strain evidence="22 23">FSL R7-0666</strain>
    </source>
</reference>
<dbReference type="PANTHER" id="PTHR22888">
    <property type="entry name" value="CYTOCHROME C OXIDASE, SUBUNIT II"/>
    <property type="match status" value="1"/>
</dbReference>
<feature type="domain" description="Cytochrome oxidase subunit II copper A binding" evidence="19">
    <location>
        <begin position="126"/>
        <end position="237"/>
    </location>
</feature>
<evidence type="ECO:0000256" key="9">
    <source>
        <dbReference type="ARBA" id="ARBA00022989"/>
    </source>
</evidence>
<dbReference type="EC" id="7.1.1.9" evidence="17"/>
<dbReference type="Proteomes" id="UP001418796">
    <property type="component" value="Unassembled WGS sequence"/>
</dbReference>
<evidence type="ECO:0000256" key="12">
    <source>
        <dbReference type="ARBA" id="ARBA00023136"/>
    </source>
</evidence>
<keyword evidence="10 15" id="KW-0408">Iron</keyword>
<evidence type="ECO:0000256" key="18">
    <source>
        <dbReference type="SAM" id="Phobius"/>
    </source>
</evidence>
<evidence type="ECO:0000256" key="3">
    <source>
        <dbReference type="ARBA" id="ARBA00022448"/>
    </source>
</evidence>
<dbReference type="PROSITE" id="PS51257">
    <property type="entry name" value="PROKAR_LIPOPROTEIN"/>
    <property type="match status" value="1"/>
</dbReference>
<dbReference type="InterPro" id="IPR008972">
    <property type="entry name" value="Cupredoxin"/>
</dbReference>
<dbReference type="Gene3D" id="1.10.287.90">
    <property type="match status" value="1"/>
</dbReference>
<evidence type="ECO:0000256" key="16">
    <source>
        <dbReference type="RuleBase" id="RU000456"/>
    </source>
</evidence>
<keyword evidence="5 16" id="KW-0812">Transmembrane</keyword>
<evidence type="ECO:0000256" key="15">
    <source>
        <dbReference type="PROSITE-ProRule" id="PRU00433"/>
    </source>
</evidence>
<dbReference type="PROSITE" id="PS50999">
    <property type="entry name" value="COX2_TM"/>
    <property type="match status" value="1"/>
</dbReference>
<feature type="transmembrane region" description="Helical" evidence="18">
    <location>
        <begin position="89"/>
        <end position="111"/>
    </location>
</feature>
<evidence type="ECO:0000256" key="7">
    <source>
        <dbReference type="ARBA" id="ARBA00022967"/>
    </source>
</evidence>
<keyword evidence="6 15" id="KW-0479">Metal-binding</keyword>